<evidence type="ECO:0000313" key="1">
    <source>
        <dbReference type="EMBL" id="PTL40499.1"/>
    </source>
</evidence>
<accession>A0A2T4UAU4</accession>
<name>A0A2T4UAU4_9BACI</name>
<comment type="caution">
    <text evidence="1">The sequence shown here is derived from an EMBL/GenBank/DDBJ whole genome shotgun (WGS) entry which is preliminary data.</text>
</comment>
<dbReference type="PIRSF" id="PIRSF034303">
    <property type="entry name" value="DUF1694"/>
    <property type="match status" value="1"/>
</dbReference>
<keyword evidence="2" id="KW-1185">Reference proteome</keyword>
<dbReference type="Pfam" id="PF07997">
    <property type="entry name" value="DUF1694"/>
    <property type="match status" value="1"/>
</dbReference>
<dbReference type="OrthoDB" id="95278at2"/>
<sequence length="133" mass="15422">MKKAKLEQIIQQGIFGTPEIRPEEKHLFLGTFAERVRLALTNAQVYKTGMYDEALRLMKTKKDVRMLVNGSLPYSSYSNYVKAASENDIPFTIHNDFHSTPMGIVFAAERAVHNEKNMFIKDEFFYYDMEGEQ</sequence>
<dbReference type="AlphaFoldDB" id="A0A2T4UAU4"/>
<dbReference type="Proteomes" id="UP000240509">
    <property type="component" value="Unassembled WGS sequence"/>
</dbReference>
<proteinExistence type="predicted"/>
<organism evidence="1 2">
    <name type="scientific">Alkalicoccus saliphilus</name>
    <dbReference type="NCBI Taxonomy" id="200989"/>
    <lineage>
        <taxon>Bacteria</taxon>
        <taxon>Bacillati</taxon>
        <taxon>Bacillota</taxon>
        <taxon>Bacilli</taxon>
        <taxon>Bacillales</taxon>
        <taxon>Bacillaceae</taxon>
        <taxon>Alkalicoccus</taxon>
    </lineage>
</organism>
<dbReference type="RefSeq" id="WP_107583032.1">
    <property type="nucleotide sequence ID" value="NZ_PZJJ01000001.1"/>
</dbReference>
<protein>
    <submittedName>
        <fullName evidence="1">DUF1694 domain-containing protein</fullName>
    </submittedName>
</protein>
<gene>
    <name evidence="1" type="ORF">C6Y45_00905</name>
</gene>
<dbReference type="SUPFAM" id="SSF160515">
    <property type="entry name" value="YueI-like"/>
    <property type="match status" value="1"/>
</dbReference>
<dbReference type="Gene3D" id="3.30.1330.30">
    <property type="match status" value="1"/>
</dbReference>
<dbReference type="InterPro" id="IPR012543">
    <property type="entry name" value="DUF1694"/>
</dbReference>
<reference evidence="1 2" key="1">
    <citation type="submission" date="2018-03" db="EMBL/GenBank/DDBJ databases">
        <title>Alkalicoccus saliphilus sp. nov., isolated from a mineral pool.</title>
        <authorList>
            <person name="Zhao B."/>
        </authorList>
    </citation>
    <scope>NUCLEOTIDE SEQUENCE [LARGE SCALE GENOMIC DNA]</scope>
    <source>
        <strain evidence="1 2">6AG</strain>
    </source>
</reference>
<dbReference type="EMBL" id="PZJJ01000001">
    <property type="protein sequence ID" value="PTL40499.1"/>
    <property type="molecule type" value="Genomic_DNA"/>
</dbReference>
<evidence type="ECO:0000313" key="2">
    <source>
        <dbReference type="Proteomes" id="UP000240509"/>
    </source>
</evidence>
<dbReference type="InterPro" id="IPR029064">
    <property type="entry name" value="Ribosomal_eL30-like_sf"/>
</dbReference>